<protein>
    <submittedName>
        <fullName evidence="2">Uncharacterized protein</fullName>
    </submittedName>
</protein>
<sequence length="323" mass="36532">MKRKKKMNKLLVILGTFTVKILVCCVFVAVVTSAELRVSSSSLNVTFGEHFGKIGFSPIKNGTVELDKRIWLYMDELIFIQFPPNEYYTSYSLSSLSYTITDKKDGNGIYIDTFIPNFGNFSLSLVFFSRENTDEVRVQDCTDYSSKDALSIEAYVNTTERAAGSVPDGNVGARSKAADVYPILSYWTSDDPCKTEWCNLKYDLATIQHANYTLGIYSHNTYSWEAVDVAGNLRMFSGLFYYSQFDCIYQPEPPEPPEPPQPPVNQESPENLAVFWVLFVLFVLLVFFLLFLLSGFISKHCSKRQQQGEYTAANQVELVPSSV</sequence>
<organism evidence="2">
    <name type="scientific">Marseillevirus LCMAC201</name>
    <dbReference type="NCBI Taxonomy" id="2506605"/>
    <lineage>
        <taxon>Viruses</taxon>
        <taxon>Varidnaviria</taxon>
        <taxon>Bamfordvirae</taxon>
        <taxon>Nucleocytoviricota</taxon>
        <taxon>Megaviricetes</taxon>
        <taxon>Pimascovirales</taxon>
        <taxon>Pimascovirales incertae sedis</taxon>
        <taxon>Marseilleviridae</taxon>
    </lineage>
</organism>
<evidence type="ECO:0000256" key="1">
    <source>
        <dbReference type="SAM" id="Phobius"/>
    </source>
</evidence>
<keyword evidence="1" id="KW-0472">Membrane</keyword>
<dbReference type="EMBL" id="MK500367">
    <property type="protein sequence ID" value="QBK87656.1"/>
    <property type="molecule type" value="Genomic_DNA"/>
</dbReference>
<accession>A0A481YYW7</accession>
<name>A0A481YYW7_9VIRU</name>
<reference evidence="2" key="1">
    <citation type="journal article" date="2019" name="MBio">
        <title>Virus Genomes from Deep Sea Sediments Expand the Ocean Megavirome and Support Independent Origins of Viral Gigantism.</title>
        <authorList>
            <person name="Backstrom D."/>
            <person name="Yutin N."/>
            <person name="Jorgensen S.L."/>
            <person name="Dharamshi J."/>
            <person name="Homa F."/>
            <person name="Zaremba-Niedwiedzka K."/>
            <person name="Spang A."/>
            <person name="Wolf Y.I."/>
            <person name="Koonin E.V."/>
            <person name="Ettema T.J."/>
        </authorList>
    </citation>
    <scope>NUCLEOTIDE SEQUENCE</scope>
</reference>
<feature type="transmembrane region" description="Helical" evidence="1">
    <location>
        <begin position="273"/>
        <end position="297"/>
    </location>
</feature>
<gene>
    <name evidence="2" type="ORF">LCMAC201_05690</name>
</gene>
<evidence type="ECO:0000313" key="2">
    <source>
        <dbReference type="EMBL" id="QBK87656.1"/>
    </source>
</evidence>
<proteinExistence type="predicted"/>
<keyword evidence="1" id="KW-0812">Transmembrane</keyword>
<keyword evidence="1" id="KW-1133">Transmembrane helix</keyword>